<protein>
    <recommendedName>
        <fullName evidence="3">Importin N-terminal domain-containing protein</fullName>
    </recommendedName>
</protein>
<proteinExistence type="predicted"/>
<dbReference type="VEuPathDB" id="TrichDB:TRFO_22296"/>
<dbReference type="SUPFAM" id="SSF48371">
    <property type="entry name" value="ARM repeat"/>
    <property type="match status" value="1"/>
</dbReference>
<gene>
    <name evidence="1" type="ORF">TRFO_22296</name>
</gene>
<dbReference type="Proteomes" id="UP000179807">
    <property type="component" value="Unassembled WGS sequence"/>
</dbReference>
<dbReference type="OrthoDB" id="10541543at2759"/>
<dbReference type="InterPro" id="IPR011989">
    <property type="entry name" value="ARM-like"/>
</dbReference>
<sequence length="961" mass="108652">MDEELLEVLERAILSTKSNDNQVIAEATQVIQSVIHSNECFSTLIALMTQSGEPMVRDSASIYFKQAVDIKAITLSNKNLTRKRINDFIILCLNTPNISQNIANNMVSCIRTLVSKDHQLWPELDEYINQIQVDMNPFRIIVLECILPFLQDDFIQERFHLYGQISVLAITTSDNFEIIIKGISLMSELISRSNSLAGFEAAFARLLPLCAEVQKQEINTQVQFFSCIGKIIINDIFPPELITALLTFLSNTENDENVALAIFEAIEPAIKKFSLEQVFGLINLVIFYSAKKLHNDVVLPFDYMTVIDKCYNSFQHAQIYEFLKTKINEHINSCLSLAILLLSPTLSNAQEQLTKDIQFLLQILSAGLKSEDSLCIEACSSLIEEMADIEILINECFNVLFPLLLPLIVQPDADIQHHGFSSIYSLLQNEDIKHPGAFEALWSLKANIARNNYTQYLEALAKAIVCSEELNDSEIHEILQFLTPLFSTQDEIVAAALFVLGQIVCLGEFSEIESIIPDTFDAVVYCLTFKNNEIKIYALSYLLELTKTYGTSIIEMLSKLWPYIQKLILNKRGIERIKKLSLSIACKIAVLLNQSEIASVVIQALKIEYDKKHYDTFIYVAPKIAKILDSNMYNALYVMFIDICTKVEEIEQESDCFLAIQKFLKYIKEECKENIINLTVEVIKMFFAGDLPCLEGKSILNPEVDVDINLVDSFCEVVATIVSYPSQFVGEICGTVLKLSARTEEEYNDYVVRVFIDAIENNTIPQEVALQLANSLGQFMNTQNDSIQQNIVYLLIVILKVYPTFADSLGNAVQVALNWWGVCIQNKSRYAKLISNLASLFLTIFCINQQIPVNFIEHVVEFFPPNDRTETQNMSECILKIFSNPTLVTPALKNNTAVSLAKLLSETAKNIRKMNVNVNTLNNLRILFKNLCADEQTQQLVLSNFEGSNKKKTKILSELSS</sequence>
<organism evidence="1 2">
    <name type="scientific">Tritrichomonas foetus</name>
    <dbReference type="NCBI Taxonomy" id="1144522"/>
    <lineage>
        <taxon>Eukaryota</taxon>
        <taxon>Metamonada</taxon>
        <taxon>Parabasalia</taxon>
        <taxon>Tritrichomonadida</taxon>
        <taxon>Tritrichomonadidae</taxon>
        <taxon>Tritrichomonas</taxon>
    </lineage>
</organism>
<dbReference type="AlphaFoldDB" id="A0A1J4KCM1"/>
<dbReference type="GeneID" id="94837185"/>
<evidence type="ECO:0000313" key="1">
    <source>
        <dbReference type="EMBL" id="OHT08963.1"/>
    </source>
</evidence>
<keyword evidence="2" id="KW-1185">Reference proteome</keyword>
<dbReference type="Gene3D" id="1.25.10.10">
    <property type="entry name" value="Leucine-rich Repeat Variant"/>
    <property type="match status" value="2"/>
</dbReference>
<evidence type="ECO:0008006" key="3">
    <source>
        <dbReference type="Google" id="ProtNLM"/>
    </source>
</evidence>
<accession>A0A1J4KCM1</accession>
<evidence type="ECO:0000313" key="2">
    <source>
        <dbReference type="Proteomes" id="UP000179807"/>
    </source>
</evidence>
<dbReference type="InterPro" id="IPR016024">
    <property type="entry name" value="ARM-type_fold"/>
</dbReference>
<dbReference type="RefSeq" id="XP_068362099.1">
    <property type="nucleotide sequence ID" value="XM_068502481.1"/>
</dbReference>
<comment type="caution">
    <text evidence="1">The sequence shown here is derived from an EMBL/GenBank/DDBJ whole genome shotgun (WGS) entry which is preliminary data.</text>
</comment>
<reference evidence="1" key="1">
    <citation type="submission" date="2016-10" db="EMBL/GenBank/DDBJ databases">
        <authorList>
            <person name="Benchimol M."/>
            <person name="Almeida L.G."/>
            <person name="Vasconcelos A.T."/>
            <person name="Perreira-Neves A."/>
            <person name="Rosa I.A."/>
            <person name="Tasca T."/>
            <person name="Bogo M.R."/>
            <person name="de Souza W."/>
        </authorList>
    </citation>
    <scope>NUCLEOTIDE SEQUENCE [LARGE SCALE GENOMIC DNA]</scope>
    <source>
        <strain evidence="1">K</strain>
    </source>
</reference>
<name>A0A1J4KCM1_9EUKA</name>
<dbReference type="EMBL" id="MLAK01000652">
    <property type="protein sequence ID" value="OHT08963.1"/>
    <property type="molecule type" value="Genomic_DNA"/>
</dbReference>